<dbReference type="GO" id="GO:0016787">
    <property type="term" value="F:hydrolase activity"/>
    <property type="evidence" value="ECO:0007669"/>
    <property type="project" value="UniProtKB-KW"/>
</dbReference>
<evidence type="ECO:0000313" key="2">
    <source>
        <dbReference type="EMBL" id="AIC10102.1"/>
    </source>
</evidence>
<organism evidence="2 3">
    <name type="scientific">Xylella fastidiosa subsp. sandyi Ann-1</name>
    <dbReference type="NCBI Taxonomy" id="155920"/>
    <lineage>
        <taxon>Bacteria</taxon>
        <taxon>Pseudomonadati</taxon>
        <taxon>Pseudomonadota</taxon>
        <taxon>Gammaproteobacteria</taxon>
        <taxon>Lysobacterales</taxon>
        <taxon>Lysobacteraceae</taxon>
        <taxon>Xylella</taxon>
    </lineage>
</organism>
<dbReference type="Pfam" id="PF02129">
    <property type="entry name" value="Peptidase_S15"/>
    <property type="match status" value="1"/>
</dbReference>
<evidence type="ECO:0000313" key="3">
    <source>
        <dbReference type="Proteomes" id="UP000027215"/>
    </source>
</evidence>
<accession>A0A060HAY3</accession>
<reference evidence="2 3" key="1">
    <citation type="submission" date="2013-08" db="EMBL/GenBank/DDBJ databases">
        <authorList>
            <person name="Stouthamer R."/>
            <person name="Nunney L."/>
        </authorList>
    </citation>
    <scope>NUCLEOTIDE SEQUENCE [LARGE SCALE GENOMIC DNA]</scope>
    <source>
        <strain evidence="3">ann-1</strain>
    </source>
</reference>
<dbReference type="EMBL" id="CP006696">
    <property type="protein sequence ID" value="AIC10102.1"/>
    <property type="molecule type" value="Genomic_DNA"/>
</dbReference>
<keyword evidence="2" id="KW-0378">Hydrolase</keyword>
<dbReference type="SUPFAM" id="SSF53474">
    <property type="entry name" value="alpha/beta-Hydrolases"/>
    <property type="match status" value="1"/>
</dbReference>
<feature type="domain" description="Xaa-Pro dipeptidyl-peptidase-like" evidence="1">
    <location>
        <begin position="61"/>
        <end position="150"/>
    </location>
</feature>
<dbReference type="AlphaFoldDB" id="A0A060HAY3"/>
<dbReference type="PANTHER" id="PTHR42103">
    <property type="entry name" value="ALPHA/BETA-HYDROLASES SUPERFAMILY PROTEIN"/>
    <property type="match status" value="1"/>
</dbReference>
<sequence>MAMPNPVLPNTSGTLFLEGPAGCLEVAVDFPAFNITTQSPVAIICHPLSTEGGSMDNKVVTMTARALRELGMMTVRFNFRSVGASDGMFDNGHGERADLRAIAAWVRAQRPDSALWLAGFSFGAYISLLVAEELETQVLISISPPAGRWDFSHVHPPEHWLLIQGDADEVVDPQDVYDWISTLPRQPKLIRMPETSHFFHRKLIHLRDAIQDGVRSWLPQLA</sequence>
<proteinExistence type="predicted"/>
<dbReference type="HOGENOM" id="CLU_086287_1_0_6"/>
<evidence type="ECO:0000259" key="1">
    <source>
        <dbReference type="Pfam" id="PF02129"/>
    </source>
</evidence>
<name>A0A060HAY3_XYLFS</name>
<gene>
    <name evidence="2" type="ORF">D934_07465</name>
</gene>
<dbReference type="PATRIC" id="fig|155920.8.peg.1732"/>
<dbReference type="InterPro" id="IPR000383">
    <property type="entry name" value="Xaa-Pro-like_dom"/>
</dbReference>
<protein>
    <submittedName>
        <fullName evidence="2">Alpha/beta hydrolase</fullName>
    </submittedName>
</protein>
<dbReference type="InterPro" id="IPR029058">
    <property type="entry name" value="AB_hydrolase_fold"/>
</dbReference>
<dbReference type="ESTHER" id="xylfa-PD1038">
    <property type="family name" value="Atu1826-like"/>
</dbReference>
<dbReference type="KEGG" id="xfs:D934_07465"/>
<dbReference type="Gene3D" id="3.40.50.1820">
    <property type="entry name" value="alpha/beta hydrolase"/>
    <property type="match status" value="1"/>
</dbReference>
<dbReference type="PANTHER" id="PTHR42103:SF2">
    <property type="entry name" value="AB HYDROLASE-1 DOMAIN-CONTAINING PROTEIN"/>
    <property type="match status" value="1"/>
</dbReference>
<dbReference type="Proteomes" id="UP000027215">
    <property type="component" value="Chromosome"/>
</dbReference>